<reference evidence="2" key="1">
    <citation type="submission" date="2023-10" db="EMBL/GenBank/DDBJ databases">
        <authorList>
            <person name="Chen Y."/>
            <person name="Shah S."/>
            <person name="Dougan E. K."/>
            <person name="Thang M."/>
            <person name="Chan C."/>
        </authorList>
    </citation>
    <scope>NUCLEOTIDE SEQUENCE [LARGE SCALE GENOMIC DNA]</scope>
</reference>
<keyword evidence="1" id="KW-0378">Hydrolase</keyword>
<evidence type="ECO:0000313" key="3">
    <source>
        <dbReference type="Proteomes" id="UP001189429"/>
    </source>
</evidence>
<comment type="caution">
    <text evidence="2">The sequence shown here is derived from an EMBL/GenBank/DDBJ whole genome shotgun (WGS) entry which is preliminary data.</text>
</comment>
<protein>
    <submittedName>
        <fullName evidence="2">Uncharacterized protein</fullName>
    </submittedName>
</protein>
<evidence type="ECO:0000256" key="1">
    <source>
        <dbReference type="ARBA" id="ARBA00022801"/>
    </source>
</evidence>
<dbReference type="PANTHER" id="PTHR45738:SF5">
    <property type="entry name" value="POLYPHOSPHOINOSITIDE PHOSPHATASE"/>
    <property type="match status" value="1"/>
</dbReference>
<dbReference type="EMBL" id="CAUYUJ010020627">
    <property type="protein sequence ID" value="CAK0899577.1"/>
    <property type="molecule type" value="Genomic_DNA"/>
</dbReference>
<dbReference type="Proteomes" id="UP001189429">
    <property type="component" value="Unassembled WGS sequence"/>
</dbReference>
<proteinExistence type="predicted"/>
<keyword evidence="3" id="KW-1185">Reference proteome</keyword>
<evidence type="ECO:0000313" key="2">
    <source>
        <dbReference type="EMBL" id="CAK0899577.1"/>
    </source>
</evidence>
<sequence>MAVTEVCATQAGMCDVFGPPMCGSPFQKYQVFKSKQTVYLFGIDRVAKEYSVLRIPRENAGHLELLDGEERFHTRRLQLHQDELQISEGPSGGLEKIAVACGLVGFVRFLQGYYLSLGNQKVGKIGHHYVLSIEETMLVPLFTEKITKAEKSLRDQFDIPLKDFYFSYPG</sequence>
<dbReference type="InterPro" id="IPR043573">
    <property type="entry name" value="Fig4-like"/>
</dbReference>
<gene>
    <name evidence="2" type="ORF">PCOR1329_LOCUS77052</name>
</gene>
<name>A0ABN9XMI7_9DINO</name>
<accession>A0ABN9XMI7</accession>
<dbReference type="PANTHER" id="PTHR45738">
    <property type="entry name" value="POLYPHOSPHOINOSITIDE PHOSPHATASE"/>
    <property type="match status" value="1"/>
</dbReference>
<organism evidence="2 3">
    <name type="scientific">Prorocentrum cordatum</name>
    <dbReference type="NCBI Taxonomy" id="2364126"/>
    <lineage>
        <taxon>Eukaryota</taxon>
        <taxon>Sar</taxon>
        <taxon>Alveolata</taxon>
        <taxon>Dinophyceae</taxon>
        <taxon>Prorocentrales</taxon>
        <taxon>Prorocentraceae</taxon>
        <taxon>Prorocentrum</taxon>
    </lineage>
</organism>